<dbReference type="InterPro" id="IPR031127">
    <property type="entry name" value="E3_UB_ligase_RBR"/>
</dbReference>
<evidence type="ECO:0000259" key="10">
    <source>
        <dbReference type="PROSITE" id="PS51873"/>
    </source>
</evidence>
<dbReference type="GO" id="GO:0008270">
    <property type="term" value="F:zinc ion binding"/>
    <property type="evidence" value="ECO:0007669"/>
    <property type="project" value="UniProtKB-KW"/>
</dbReference>
<dbReference type="EC" id="2.3.2.31" evidence="2"/>
<organism evidence="11 12">
    <name type="scientific">Plasmodium vivax Mauritania I</name>
    <dbReference type="NCBI Taxonomy" id="1035515"/>
    <lineage>
        <taxon>Eukaryota</taxon>
        <taxon>Sar</taxon>
        <taxon>Alveolata</taxon>
        <taxon>Apicomplexa</taxon>
        <taxon>Aconoidasida</taxon>
        <taxon>Haemosporida</taxon>
        <taxon>Plasmodiidae</taxon>
        <taxon>Plasmodium</taxon>
        <taxon>Plasmodium (Plasmodium)</taxon>
    </lineage>
</organism>
<evidence type="ECO:0000256" key="4">
    <source>
        <dbReference type="ARBA" id="ARBA00022723"/>
    </source>
</evidence>
<dbReference type="InterPro" id="IPR013083">
    <property type="entry name" value="Znf_RING/FYVE/PHD"/>
</dbReference>
<evidence type="ECO:0000256" key="3">
    <source>
        <dbReference type="ARBA" id="ARBA00022679"/>
    </source>
</evidence>
<reference evidence="11 12" key="1">
    <citation type="submission" date="2011-08" db="EMBL/GenBank/DDBJ databases">
        <title>The Genome Sequence of Plasmodium vivax Mauritania I.</title>
        <authorList>
            <consortium name="The Broad Institute Genome Sequencing Platform"/>
            <consortium name="The Broad Institute Genome Sequencing Center for Infectious Disease"/>
            <person name="Neafsey D."/>
            <person name="Carlton J."/>
            <person name="Barnwell J."/>
            <person name="Collins W."/>
            <person name="Escalante A."/>
            <person name="Mullikin J."/>
            <person name="Saul A."/>
            <person name="Guigo R."/>
            <person name="Camara F."/>
            <person name="Young S.K."/>
            <person name="Zeng Q."/>
            <person name="Gargeya S."/>
            <person name="Fitzgerald M."/>
            <person name="Haas B."/>
            <person name="Abouelleil A."/>
            <person name="Alvarado L."/>
            <person name="Arachchi H.M."/>
            <person name="Berlin A."/>
            <person name="Brown A."/>
            <person name="Chapman S.B."/>
            <person name="Chen Z."/>
            <person name="Dunbar C."/>
            <person name="Freedman E."/>
            <person name="Gearin G."/>
            <person name="Gellesch M."/>
            <person name="Goldberg J."/>
            <person name="Griggs A."/>
            <person name="Gujja S."/>
            <person name="Heiman D."/>
            <person name="Howarth C."/>
            <person name="Larson L."/>
            <person name="Lui A."/>
            <person name="MacDonald P.J.P."/>
            <person name="Montmayeur A."/>
            <person name="Murphy C."/>
            <person name="Neiman D."/>
            <person name="Pearson M."/>
            <person name="Priest M."/>
            <person name="Roberts A."/>
            <person name="Saif S."/>
            <person name="Shea T."/>
            <person name="Shenoy N."/>
            <person name="Sisk P."/>
            <person name="Stolte C."/>
            <person name="Sykes S."/>
            <person name="Wortman J."/>
            <person name="Nusbaum C."/>
            <person name="Birren B."/>
        </authorList>
    </citation>
    <scope>NUCLEOTIDE SEQUENCE [LARGE SCALE GENOMIC DNA]</scope>
    <source>
        <strain evidence="11 12">Mauritania I</strain>
    </source>
</reference>
<feature type="compositionally biased region" description="Basic and acidic residues" evidence="9">
    <location>
        <begin position="40"/>
        <end position="49"/>
    </location>
</feature>
<evidence type="ECO:0000313" key="11">
    <source>
        <dbReference type="EMBL" id="KMZ93260.1"/>
    </source>
</evidence>
<dbReference type="PROSITE" id="PS51873">
    <property type="entry name" value="TRIAD"/>
    <property type="match status" value="1"/>
</dbReference>
<feature type="region of interest" description="Disordered" evidence="9">
    <location>
        <begin position="171"/>
        <end position="198"/>
    </location>
</feature>
<dbReference type="InterPro" id="IPR044066">
    <property type="entry name" value="TRIAD_supradom"/>
</dbReference>
<accession>A0A0J9TCP3</accession>
<dbReference type="Pfam" id="PF22191">
    <property type="entry name" value="IBR_1"/>
    <property type="match status" value="1"/>
</dbReference>
<dbReference type="InterPro" id="IPR002867">
    <property type="entry name" value="IBR_dom"/>
</dbReference>
<evidence type="ECO:0000313" key="12">
    <source>
        <dbReference type="Proteomes" id="UP000053776"/>
    </source>
</evidence>
<dbReference type="Pfam" id="PF01485">
    <property type="entry name" value="IBR"/>
    <property type="match status" value="1"/>
</dbReference>
<keyword evidence="5" id="KW-0677">Repeat</keyword>
<keyword evidence="8" id="KW-0862">Zinc</keyword>
<sequence>MNIPKEHGSAGGAVDVTIQLGSDRKMKVVKKVVKESVKDTAKDTAKDTTKQAGAHCEPSGEKATDESLEEGMKIYLAYFQRKMAKFRDTNIYEVYTLEQVEEKMKEVVADVVSLTNLHPDHAYRFLNSYHFNSNDLIEAWMRNPREVLAKAHMSHLREGDLMEEDLCAEDASGEDAPPVVVPPTDVGKPTKEPPSEKQTIEMEKDAKFTCPILLNQYDVEDTHALKCGHRYSKECWKGYLQTAIDNDFDEDVINKKCMEPTCQELIMREDWKSISTPDSNLLAQYQHILVNIFIKKNPSLKKCPYDKCPYVIESVMLPDNGIICRCGHNFCFNCSEEFHRPVTCAVIKEWKELLTKGEHNIKWIRSNTKQCPSCAKSIEKTSGCMNVKCVCGFSFCWMCLQPWAHHKGGFYRCNQYVSRRGEVKGGPAESPAEAPAEAQGDSKSDTPNDVLGDTPNLPGDTPNLPGDTPNLPGDTPNLPGDTPNLPGDTPNEARPLTPQHRKSAHEALHKFSHFKTRFDAHQHGEEFSIKTQLLFLSHFCASNSIEPTHRIYHFQNSIIQTIRCRKILKWSYAFAYFATWDDQNKRYLFEYHQGQLEKNLDILQKKTESVNLAHFLTSNLDVKVVREVEELTKTVDVFFKNVCDFMESAFGPCAGKQR</sequence>
<gene>
    <name evidence="11" type="ORF">PVMG_05548</name>
</gene>
<evidence type="ECO:0000256" key="1">
    <source>
        <dbReference type="ARBA" id="ARBA00001798"/>
    </source>
</evidence>
<proteinExistence type="predicted"/>
<name>A0A0J9TCP3_PLAVI</name>
<evidence type="ECO:0000256" key="5">
    <source>
        <dbReference type="ARBA" id="ARBA00022737"/>
    </source>
</evidence>
<dbReference type="EMBL" id="KQ235043">
    <property type="protein sequence ID" value="KMZ93260.1"/>
    <property type="molecule type" value="Genomic_DNA"/>
</dbReference>
<dbReference type="SMART" id="SM00647">
    <property type="entry name" value="IBR"/>
    <property type="match status" value="2"/>
</dbReference>
<feature type="compositionally biased region" description="Basic and acidic residues" evidence="9">
    <location>
        <begin position="188"/>
        <end position="198"/>
    </location>
</feature>
<comment type="catalytic activity">
    <reaction evidence="1">
        <text>[E2 ubiquitin-conjugating enzyme]-S-ubiquitinyl-L-cysteine + [acceptor protein]-L-lysine = [E2 ubiquitin-conjugating enzyme]-L-cysteine + [acceptor protein]-N(6)-ubiquitinyl-L-lysine.</text>
        <dbReference type="EC" id="2.3.2.31"/>
    </reaction>
</comment>
<protein>
    <recommendedName>
        <fullName evidence="2">RBR-type E3 ubiquitin transferase</fullName>
        <ecNumber evidence="2">2.3.2.31</ecNumber>
    </recommendedName>
</protein>
<dbReference type="Gene3D" id="1.20.120.1750">
    <property type="match status" value="1"/>
</dbReference>
<dbReference type="Gene3D" id="3.30.40.10">
    <property type="entry name" value="Zinc/RING finger domain, C3HC4 (zinc finger)"/>
    <property type="match status" value="1"/>
</dbReference>
<evidence type="ECO:0000256" key="2">
    <source>
        <dbReference type="ARBA" id="ARBA00012251"/>
    </source>
</evidence>
<keyword evidence="4" id="KW-0479">Metal-binding</keyword>
<dbReference type="AlphaFoldDB" id="A0A0J9TCP3"/>
<dbReference type="OrthoDB" id="10009520at2759"/>
<evidence type="ECO:0000256" key="8">
    <source>
        <dbReference type="ARBA" id="ARBA00022833"/>
    </source>
</evidence>
<evidence type="ECO:0000256" key="9">
    <source>
        <dbReference type="SAM" id="MobiDB-lite"/>
    </source>
</evidence>
<feature type="compositionally biased region" description="Low complexity" evidence="9">
    <location>
        <begin position="427"/>
        <end position="438"/>
    </location>
</feature>
<evidence type="ECO:0000256" key="7">
    <source>
        <dbReference type="ARBA" id="ARBA00022786"/>
    </source>
</evidence>
<dbReference type="SUPFAM" id="SSF57850">
    <property type="entry name" value="RING/U-box"/>
    <property type="match status" value="3"/>
</dbReference>
<keyword evidence="7" id="KW-0833">Ubl conjugation pathway</keyword>
<dbReference type="GO" id="GO:0016567">
    <property type="term" value="P:protein ubiquitination"/>
    <property type="evidence" value="ECO:0007669"/>
    <property type="project" value="InterPro"/>
</dbReference>
<dbReference type="Proteomes" id="UP000053776">
    <property type="component" value="Unassembled WGS sequence"/>
</dbReference>
<keyword evidence="3" id="KW-0808">Transferase</keyword>
<dbReference type="GO" id="GO:0061630">
    <property type="term" value="F:ubiquitin protein ligase activity"/>
    <property type="evidence" value="ECO:0007669"/>
    <property type="project" value="UniProtKB-EC"/>
</dbReference>
<evidence type="ECO:0000256" key="6">
    <source>
        <dbReference type="ARBA" id="ARBA00022771"/>
    </source>
</evidence>
<feature type="region of interest" description="Disordered" evidence="9">
    <location>
        <begin position="422"/>
        <end position="505"/>
    </location>
</feature>
<dbReference type="PANTHER" id="PTHR11685">
    <property type="entry name" value="RBR FAMILY RING FINGER AND IBR DOMAIN-CONTAINING"/>
    <property type="match status" value="1"/>
</dbReference>
<feature type="domain" description="RING-type" evidence="10">
    <location>
        <begin position="206"/>
        <end position="417"/>
    </location>
</feature>
<keyword evidence="6" id="KW-0863">Zinc-finger</keyword>
<feature type="region of interest" description="Disordered" evidence="9">
    <location>
        <begin position="40"/>
        <end position="65"/>
    </location>
</feature>